<gene>
    <name evidence="1" type="ORF">ACFSYS_01685</name>
</gene>
<sequence length="130" mass="15159">MLSKGIRDEENERINRMITHLLEMKFVSDSWLLEQKPKVDATLKEIIDLEIIEILKTSSEELLDILKSKNFQEDHYESFGDLLLNISDMEPQHQHNLAEKSLAIYQFAQKQSNTFSISLNQKIQETKGPL</sequence>
<protein>
    <submittedName>
        <fullName evidence="1">Uncharacterized protein</fullName>
    </submittedName>
</protein>
<reference evidence="2" key="1">
    <citation type="journal article" date="2019" name="Int. J. Syst. Evol. Microbiol.">
        <title>The Global Catalogue of Microorganisms (GCM) 10K type strain sequencing project: providing services to taxonomists for standard genome sequencing and annotation.</title>
        <authorList>
            <consortium name="The Broad Institute Genomics Platform"/>
            <consortium name="The Broad Institute Genome Sequencing Center for Infectious Disease"/>
            <person name="Wu L."/>
            <person name="Ma J."/>
        </authorList>
    </citation>
    <scope>NUCLEOTIDE SEQUENCE [LARGE SCALE GENOMIC DNA]</scope>
    <source>
        <strain evidence="2">KCTC 52925</strain>
    </source>
</reference>
<accession>A0ABW5WYT3</accession>
<organism evidence="1 2">
    <name type="scientific">Christiangramia antarctica</name>
    <dbReference type="NCBI Taxonomy" id="2058158"/>
    <lineage>
        <taxon>Bacteria</taxon>
        <taxon>Pseudomonadati</taxon>
        <taxon>Bacteroidota</taxon>
        <taxon>Flavobacteriia</taxon>
        <taxon>Flavobacteriales</taxon>
        <taxon>Flavobacteriaceae</taxon>
        <taxon>Christiangramia</taxon>
    </lineage>
</organism>
<dbReference type="RefSeq" id="WP_251739645.1">
    <property type="nucleotide sequence ID" value="NZ_JBHUOJ010000004.1"/>
</dbReference>
<keyword evidence="2" id="KW-1185">Reference proteome</keyword>
<evidence type="ECO:0000313" key="1">
    <source>
        <dbReference type="EMBL" id="MFD2831980.1"/>
    </source>
</evidence>
<proteinExistence type="predicted"/>
<comment type="caution">
    <text evidence="1">The sequence shown here is derived from an EMBL/GenBank/DDBJ whole genome shotgun (WGS) entry which is preliminary data.</text>
</comment>
<name>A0ABW5WYT3_9FLAO</name>
<dbReference type="Proteomes" id="UP001597438">
    <property type="component" value="Unassembled WGS sequence"/>
</dbReference>
<dbReference type="EMBL" id="JBHUOJ010000004">
    <property type="protein sequence ID" value="MFD2831980.1"/>
    <property type="molecule type" value="Genomic_DNA"/>
</dbReference>
<evidence type="ECO:0000313" key="2">
    <source>
        <dbReference type="Proteomes" id="UP001597438"/>
    </source>
</evidence>